<dbReference type="Proteomes" id="UP001152484">
    <property type="component" value="Unassembled WGS sequence"/>
</dbReference>
<protein>
    <submittedName>
        <fullName evidence="2">Uncharacterized protein</fullName>
    </submittedName>
</protein>
<keyword evidence="3" id="KW-1185">Reference proteome</keyword>
<evidence type="ECO:0000256" key="1">
    <source>
        <dbReference type="SAM" id="MobiDB-lite"/>
    </source>
</evidence>
<name>A0A9P1E2U6_CUSEU</name>
<dbReference type="AlphaFoldDB" id="A0A9P1E2U6"/>
<reference evidence="2" key="1">
    <citation type="submission" date="2022-07" db="EMBL/GenBank/DDBJ databases">
        <authorList>
            <person name="Macas J."/>
            <person name="Novak P."/>
            <person name="Neumann P."/>
        </authorList>
    </citation>
    <scope>NUCLEOTIDE SEQUENCE</scope>
</reference>
<evidence type="ECO:0000313" key="3">
    <source>
        <dbReference type="Proteomes" id="UP001152484"/>
    </source>
</evidence>
<dbReference type="EMBL" id="CAMAPE010000009">
    <property type="protein sequence ID" value="CAH9074494.1"/>
    <property type="molecule type" value="Genomic_DNA"/>
</dbReference>
<gene>
    <name evidence="2" type="ORF">CEURO_LOCUS5173</name>
</gene>
<accession>A0A9P1E2U6</accession>
<evidence type="ECO:0000313" key="2">
    <source>
        <dbReference type="EMBL" id="CAH9074494.1"/>
    </source>
</evidence>
<proteinExistence type="predicted"/>
<comment type="caution">
    <text evidence="2">The sequence shown here is derived from an EMBL/GenBank/DDBJ whole genome shotgun (WGS) entry which is preliminary data.</text>
</comment>
<feature type="region of interest" description="Disordered" evidence="1">
    <location>
        <begin position="16"/>
        <end position="58"/>
    </location>
</feature>
<feature type="compositionally biased region" description="Polar residues" evidence="1">
    <location>
        <begin position="17"/>
        <end position="31"/>
    </location>
</feature>
<organism evidence="2 3">
    <name type="scientific">Cuscuta europaea</name>
    <name type="common">European dodder</name>
    <dbReference type="NCBI Taxonomy" id="41803"/>
    <lineage>
        <taxon>Eukaryota</taxon>
        <taxon>Viridiplantae</taxon>
        <taxon>Streptophyta</taxon>
        <taxon>Embryophyta</taxon>
        <taxon>Tracheophyta</taxon>
        <taxon>Spermatophyta</taxon>
        <taxon>Magnoliopsida</taxon>
        <taxon>eudicotyledons</taxon>
        <taxon>Gunneridae</taxon>
        <taxon>Pentapetalae</taxon>
        <taxon>asterids</taxon>
        <taxon>lamiids</taxon>
        <taxon>Solanales</taxon>
        <taxon>Convolvulaceae</taxon>
        <taxon>Cuscuteae</taxon>
        <taxon>Cuscuta</taxon>
        <taxon>Cuscuta subgen. Cuscuta</taxon>
    </lineage>
</organism>
<sequence length="112" mass="12501">MQQAMEEAESAEMLTVFWTSRSQPTRRLGTSTERRASGYSPSGSIPASRRPDAHRPAFCRPVVPRSALPRGVSGLRLWSYSNWPLKDLHEGLEWLLNSRSSKCEGALIRASS</sequence>